<evidence type="ECO:0000256" key="1">
    <source>
        <dbReference type="SAM" id="MobiDB-lite"/>
    </source>
</evidence>
<accession>A0A0K1Y9V4</accession>
<sequence>MRKIRDEFSRSVKRDDRRKSKAETLRRKQIRAVKQSETAQPVAA</sequence>
<evidence type="ECO:0000313" key="2">
    <source>
        <dbReference type="EMBL" id="AKY03678.1"/>
    </source>
</evidence>
<feature type="compositionally biased region" description="Basic and acidic residues" evidence="1">
    <location>
        <begin position="1"/>
        <end position="26"/>
    </location>
</feature>
<organism evidence="2 3">
    <name type="scientific">Streptomyces phage Izzy</name>
    <dbReference type="NCBI Taxonomy" id="1674926"/>
    <lineage>
        <taxon>Viruses</taxon>
        <taxon>Duplodnaviria</taxon>
        <taxon>Heunggongvirae</taxon>
        <taxon>Uroviricota</taxon>
        <taxon>Caudoviricetes</taxon>
        <taxon>Arquatrovirinae</taxon>
        <taxon>Likavirus</taxon>
        <taxon>Likavirus izzy</taxon>
    </lineage>
</organism>
<feature type="region of interest" description="Disordered" evidence="1">
    <location>
        <begin position="1"/>
        <end position="44"/>
    </location>
</feature>
<protein>
    <submittedName>
        <fullName evidence="2">Uncharacterized protein</fullName>
    </submittedName>
</protein>
<gene>
    <name evidence="2" type="ORF">SEA_IZZY_71</name>
</gene>
<name>A0A0K1Y9V4_9CAUD</name>
<proteinExistence type="predicted"/>
<evidence type="ECO:0000313" key="3">
    <source>
        <dbReference type="Proteomes" id="UP000202851"/>
    </source>
</evidence>
<dbReference type="GeneID" id="26641775"/>
<dbReference type="EMBL" id="KT184390">
    <property type="protein sequence ID" value="AKY03678.1"/>
    <property type="molecule type" value="Genomic_DNA"/>
</dbReference>
<reference evidence="2 3" key="1">
    <citation type="submission" date="2015-06" db="EMBL/GenBank/DDBJ databases">
        <authorList>
            <person name="Narvaez J.M."/>
            <person name="Syed O."/>
            <person name="Smith B.R."/>
            <person name="Layton S.R."/>
            <person name="Bhuiyan S."/>
            <person name="Benjamin R.C."/>
            <person name="Hughes L.E."/>
            <person name="Bradley K.W."/>
            <person name="Asai D.J."/>
            <person name="Bowman C.A."/>
            <person name="Russell D.A."/>
            <person name="Pope W.H."/>
            <person name="Jacobs-Sera D."/>
            <person name="Hendrix R.W."/>
            <person name="Hatfull G.F."/>
        </authorList>
    </citation>
    <scope>NUCLEOTIDE SEQUENCE [LARGE SCALE GENOMIC DNA]</scope>
</reference>
<feature type="compositionally biased region" description="Polar residues" evidence="1">
    <location>
        <begin position="35"/>
        <end position="44"/>
    </location>
</feature>
<dbReference type="RefSeq" id="YP_009215449.1">
    <property type="nucleotide sequence ID" value="NC_028976.1"/>
</dbReference>
<keyword evidence="3" id="KW-1185">Reference proteome</keyword>
<dbReference type="KEGG" id="vg:26641775"/>
<dbReference type="Proteomes" id="UP000202851">
    <property type="component" value="Segment"/>
</dbReference>